<protein>
    <submittedName>
        <fullName evidence="2">Uncharacterized protein</fullName>
    </submittedName>
</protein>
<name>X6LQB6_RETFI</name>
<evidence type="ECO:0000256" key="1">
    <source>
        <dbReference type="SAM" id="Phobius"/>
    </source>
</evidence>
<feature type="transmembrane region" description="Helical" evidence="1">
    <location>
        <begin position="304"/>
        <end position="320"/>
    </location>
</feature>
<dbReference type="Proteomes" id="UP000023152">
    <property type="component" value="Unassembled WGS sequence"/>
</dbReference>
<dbReference type="EMBL" id="ASPP01030415">
    <property type="protein sequence ID" value="ETO04088.1"/>
    <property type="molecule type" value="Genomic_DNA"/>
</dbReference>
<dbReference type="AlphaFoldDB" id="X6LQB6"/>
<keyword evidence="3" id="KW-1185">Reference proteome</keyword>
<feature type="transmembrane region" description="Helical" evidence="1">
    <location>
        <begin position="332"/>
        <end position="362"/>
    </location>
</feature>
<gene>
    <name evidence="2" type="ORF">RFI_33312</name>
</gene>
<evidence type="ECO:0000313" key="2">
    <source>
        <dbReference type="EMBL" id="ETO04088.1"/>
    </source>
</evidence>
<feature type="non-terminal residue" evidence="2">
    <location>
        <position position="1"/>
    </location>
</feature>
<accession>X6LQB6</accession>
<evidence type="ECO:0000313" key="3">
    <source>
        <dbReference type="Proteomes" id="UP000023152"/>
    </source>
</evidence>
<organism evidence="2 3">
    <name type="scientific">Reticulomyxa filosa</name>
    <dbReference type="NCBI Taxonomy" id="46433"/>
    <lineage>
        <taxon>Eukaryota</taxon>
        <taxon>Sar</taxon>
        <taxon>Rhizaria</taxon>
        <taxon>Retaria</taxon>
        <taxon>Foraminifera</taxon>
        <taxon>Monothalamids</taxon>
        <taxon>Reticulomyxidae</taxon>
        <taxon>Reticulomyxa</taxon>
    </lineage>
</organism>
<keyword evidence="1" id="KW-0472">Membrane</keyword>
<proteinExistence type="predicted"/>
<reference evidence="2 3" key="1">
    <citation type="journal article" date="2013" name="Curr. Biol.">
        <title>The Genome of the Foraminiferan Reticulomyxa filosa.</title>
        <authorList>
            <person name="Glockner G."/>
            <person name="Hulsmann N."/>
            <person name="Schleicher M."/>
            <person name="Noegel A.A."/>
            <person name="Eichinger L."/>
            <person name="Gallinger C."/>
            <person name="Pawlowski J."/>
            <person name="Sierra R."/>
            <person name="Euteneuer U."/>
            <person name="Pillet L."/>
            <person name="Moustafa A."/>
            <person name="Platzer M."/>
            <person name="Groth M."/>
            <person name="Szafranski K."/>
            <person name="Schliwa M."/>
        </authorList>
    </citation>
    <scope>NUCLEOTIDE SEQUENCE [LARGE SCALE GENOMIC DNA]</scope>
</reference>
<comment type="caution">
    <text evidence="2">The sequence shown here is derived from an EMBL/GenBank/DDBJ whole genome shotgun (WGS) entry which is preliminary data.</text>
</comment>
<keyword evidence="1" id="KW-1133">Transmembrane helix</keyword>
<sequence length="417" mass="47872">YYVQSLPLLQTQKDKIHQRNKVSIVFDGGRCLHLKKQKDHSTNECKENTQDSSCASALAENDHDTKQTEIQLKIEPDVDENGVLVLHNNNNPSLSICLLLLLFIIYYCYYCSRGKDNKEGDRSKVEIVKVNWTMDNKEVECDEVRPKLEREPESELNVMCTNVANQHIGMDVCTSNGSTSTFNNAATAKGDEKMCHVEVVHVGQSSHCSTVNSNKENASPAFNSDVVETLSQAKQCLRRREMQQVVDRLQTCVNNDNSQHWSGHPLMVECYLLLSFALAHLHLFEQAQNYLQLLKVRHHLLPTMQLKVSLFFFFIIIILKKRSNEKKKKKGFEFVVCYLICTLITSAAKIDLFFCLFCFVLVSREIMEIMENWDEIEPPPIHEIKSSLQQIASLYGTNEPSMWTLTYFFGKHFSLNT</sequence>
<keyword evidence="1" id="KW-0812">Transmembrane</keyword>